<evidence type="ECO:0000313" key="1">
    <source>
        <dbReference type="EMBL" id="ANZ39079.1"/>
    </source>
</evidence>
<dbReference type="Proteomes" id="UP000093053">
    <property type="component" value="Chromosome"/>
</dbReference>
<dbReference type="InterPro" id="IPR027417">
    <property type="entry name" value="P-loop_NTPase"/>
</dbReference>
<dbReference type="EMBL" id="CP016793">
    <property type="protein sequence ID" value="ANZ39079.1"/>
    <property type="molecule type" value="Genomic_DNA"/>
</dbReference>
<gene>
    <name evidence="1" type="ORF">BBK82_26385</name>
</gene>
<evidence type="ECO:0000313" key="2">
    <source>
        <dbReference type="Proteomes" id="UP000093053"/>
    </source>
</evidence>
<dbReference type="STRING" id="1586287.BBK82_26385"/>
<reference evidence="1 2" key="1">
    <citation type="submission" date="2016-07" db="EMBL/GenBank/DDBJ databases">
        <title>Complete genome sequence of the Lentzea guizhouensis DHS C013.</title>
        <authorList>
            <person name="Cao C."/>
        </authorList>
    </citation>
    <scope>NUCLEOTIDE SEQUENCE [LARGE SCALE GENOMIC DNA]</scope>
    <source>
        <strain evidence="1 2">DHS C013</strain>
    </source>
</reference>
<name>A0A1B2HMY0_9PSEU</name>
<accession>A0A1B2HMY0</accession>
<dbReference type="SUPFAM" id="SSF52540">
    <property type="entry name" value="P-loop containing nucleoside triphosphate hydrolases"/>
    <property type="match status" value="1"/>
</dbReference>
<dbReference type="Gene3D" id="1.10.8.430">
    <property type="entry name" value="Helical domain of apoptotic protease-activating factors"/>
    <property type="match status" value="1"/>
</dbReference>
<dbReference type="AlphaFoldDB" id="A0A1B2HMY0"/>
<dbReference type="KEGG" id="led:BBK82_26385"/>
<proteinExistence type="predicted"/>
<organism evidence="1 2">
    <name type="scientific">Lentzea guizhouensis</name>
    <dbReference type="NCBI Taxonomy" id="1586287"/>
    <lineage>
        <taxon>Bacteria</taxon>
        <taxon>Bacillati</taxon>
        <taxon>Actinomycetota</taxon>
        <taxon>Actinomycetes</taxon>
        <taxon>Pseudonocardiales</taxon>
        <taxon>Pseudonocardiaceae</taxon>
        <taxon>Lentzea</taxon>
    </lineage>
</organism>
<protein>
    <recommendedName>
        <fullName evidence="3">NB-ARC domain-containing protein</fullName>
    </recommendedName>
</protein>
<dbReference type="InterPro" id="IPR042197">
    <property type="entry name" value="Apaf_helical"/>
</dbReference>
<keyword evidence="2" id="KW-1185">Reference proteome</keyword>
<sequence length="199" mass="21112">MRDLVPAAGPCAVLVTSRSPLLLDGAAHVGLGPLSEVDGFELLIRLAGAERVEADPPAAARIVRLCHGVPLALRIAGTLLAHRPWRPLAWLARRLEPEKRRLTELSYGGESVRAAYAAAFADVGDPLVAAAFRVLGRHELCDVTTAAVGLGVGVLEAEAALDRLVDLGLAEWGDGETYRLPGLMRLFAAELSREWTAVG</sequence>
<evidence type="ECO:0008006" key="3">
    <source>
        <dbReference type="Google" id="ProtNLM"/>
    </source>
</evidence>